<name>A0A1Y1IM83_KLENI</name>
<dbReference type="Gene3D" id="3.80.10.10">
    <property type="entry name" value="Ribonuclease Inhibitor"/>
    <property type="match status" value="1"/>
</dbReference>
<keyword evidence="4" id="KW-1185">Reference proteome</keyword>
<dbReference type="InterPro" id="IPR001810">
    <property type="entry name" value="F-box_dom"/>
</dbReference>
<dbReference type="SUPFAM" id="SSF81383">
    <property type="entry name" value="F-box domain"/>
    <property type="match status" value="1"/>
</dbReference>
<evidence type="ECO:0000313" key="4">
    <source>
        <dbReference type="Proteomes" id="UP000054558"/>
    </source>
</evidence>
<evidence type="ECO:0000313" key="3">
    <source>
        <dbReference type="EMBL" id="GAQ89707.1"/>
    </source>
</evidence>
<dbReference type="PANTHER" id="PTHR31900:SF27">
    <property type="entry name" value="FBD DOMAIN-CONTAINING PROTEIN"/>
    <property type="match status" value="1"/>
</dbReference>
<dbReference type="SUPFAM" id="SSF52047">
    <property type="entry name" value="RNI-like"/>
    <property type="match status" value="1"/>
</dbReference>
<protein>
    <submittedName>
        <fullName evidence="3">F-box/RNI-like superfamily protein</fullName>
    </submittedName>
</protein>
<dbReference type="OMA" id="CHTLANF"/>
<dbReference type="AlphaFoldDB" id="A0A1Y1IM83"/>
<gene>
    <name evidence="3" type="ORF">KFL_005540010</name>
</gene>
<dbReference type="Proteomes" id="UP000054558">
    <property type="component" value="Unassembled WGS sequence"/>
</dbReference>
<feature type="domain" description="F-box" evidence="1">
    <location>
        <begin position="14"/>
        <end position="50"/>
    </location>
</feature>
<accession>A0A1Y1IM83</accession>
<dbReference type="InterPro" id="IPR055411">
    <property type="entry name" value="LRR_FXL15/At3g58940/PEG3-like"/>
</dbReference>
<dbReference type="OrthoDB" id="1891924at2759"/>
<dbReference type="InterPro" id="IPR036047">
    <property type="entry name" value="F-box-like_dom_sf"/>
</dbReference>
<organism evidence="3 4">
    <name type="scientific">Klebsormidium nitens</name>
    <name type="common">Green alga</name>
    <name type="synonym">Ulothrix nitens</name>
    <dbReference type="NCBI Taxonomy" id="105231"/>
    <lineage>
        <taxon>Eukaryota</taxon>
        <taxon>Viridiplantae</taxon>
        <taxon>Streptophyta</taxon>
        <taxon>Klebsormidiophyceae</taxon>
        <taxon>Klebsormidiales</taxon>
        <taxon>Klebsormidiaceae</taxon>
        <taxon>Klebsormidium</taxon>
    </lineage>
</organism>
<evidence type="ECO:0000259" key="1">
    <source>
        <dbReference type="Pfam" id="PF12937"/>
    </source>
</evidence>
<feature type="domain" description="F-box/LRR-repeat protein 15/At3g58940/PEG3-like LRR" evidence="2">
    <location>
        <begin position="114"/>
        <end position="245"/>
    </location>
</feature>
<dbReference type="Pfam" id="PF24758">
    <property type="entry name" value="LRR_At5g56370"/>
    <property type="match status" value="1"/>
</dbReference>
<dbReference type="Gene3D" id="1.20.1280.50">
    <property type="match status" value="1"/>
</dbReference>
<sequence>MSSSDAPSRSRRSQQLPVEVLARVLSLLRDAESFIRCMAVSREWHQAAKHVDCLFFDGYQYRDRLSGQDAEAMITKTIMSTTRLRSLSVMHDDPDKWLSDSTVIAWIIHTRATLRELLISNSREGNNKIHRHHPTLFRALYEQLRNSMVEKLGLDYVIIPPSIPPALLPNLHSLRLYDVRIASATLTAFIAGCSALELLRLIDLRDCESVDLHCPSLKEFVVEETAAVGSIRLDCPRLKRLLLRDVGGIASLTVEDGSKLKKVEIFTEDCKPTIDIRHAASIQHAHLLYKGDSWTHLAEFVGGMGCLRELGVCIQDDDNPPPVDLEDFALLCPGLRTLGIGPELWERLAQGDFRRGRSRWHDLSQLSIDTLRVDCVVSLLSAVLERCPSLETLNLGPRAPEDSWEDAVSSFTTSLITIAQKYPAVKVEVDFDHSYTIVPF</sequence>
<dbReference type="CDD" id="cd09917">
    <property type="entry name" value="F-box_SF"/>
    <property type="match status" value="1"/>
</dbReference>
<dbReference type="InterPro" id="IPR032675">
    <property type="entry name" value="LRR_dom_sf"/>
</dbReference>
<proteinExistence type="predicted"/>
<dbReference type="InterPro" id="IPR050232">
    <property type="entry name" value="FBL13/AtMIF1-like"/>
</dbReference>
<reference evidence="3 4" key="1">
    <citation type="journal article" date="2014" name="Nat. Commun.">
        <title>Klebsormidium flaccidum genome reveals primary factors for plant terrestrial adaptation.</title>
        <authorList>
            <person name="Hori K."/>
            <person name="Maruyama F."/>
            <person name="Fujisawa T."/>
            <person name="Togashi T."/>
            <person name="Yamamoto N."/>
            <person name="Seo M."/>
            <person name="Sato S."/>
            <person name="Yamada T."/>
            <person name="Mori H."/>
            <person name="Tajima N."/>
            <person name="Moriyama T."/>
            <person name="Ikeuchi M."/>
            <person name="Watanabe M."/>
            <person name="Wada H."/>
            <person name="Kobayashi K."/>
            <person name="Saito M."/>
            <person name="Masuda T."/>
            <person name="Sasaki-Sekimoto Y."/>
            <person name="Mashiguchi K."/>
            <person name="Awai K."/>
            <person name="Shimojima M."/>
            <person name="Masuda S."/>
            <person name="Iwai M."/>
            <person name="Nobusawa T."/>
            <person name="Narise T."/>
            <person name="Kondo S."/>
            <person name="Saito H."/>
            <person name="Sato R."/>
            <person name="Murakawa M."/>
            <person name="Ihara Y."/>
            <person name="Oshima-Yamada Y."/>
            <person name="Ohtaka K."/>
            <person name="Satoh M."/>
            <person name="Sonobe K."/>
            <person name="Ishii M."/>
            <person name="Ohtani R."/>
            <person name="Kanamori-Sato M."/>
            <person name="Honoki R."/>
            <person name="Miyazaki D."/>
            <person name="Mochizuki H."/>
            <person name="Umetsu J."/>
            <person name="Higashi K."/>
            <person name="Shibata D."/>
            <person name="Kamiya Y."/>
            <person name="Sato N."/>
            <person name="Nakamura Y."/>
            <person name="Tabata S."/>
            <person name="Ida S."/>
            <person name="Kurokawa K."/>
            <person name="Ohta H."/>
        </authorList>
    </citation>
    <scope>NUCLEOTIDE SEQUENCE [LARGE SCALE GENOMIC DNA]</scope>
    <source>
        <strain evidence="3 4">NIES-2285</strain>
    </source>
</reference>
<dbReference type="EMBL" id="DF237503">
    <property type="protein sequence ID" value="GAQ89707.1"/>
    <property type="molecule type" value="Genomic_DNA"/>
</dbReference>
<dbReference type="Pfam" id="PF12937">
    <property type="entry name" value="F-box-like"/>
    <property type="match status" value="1"/>
</dbReference>
<dbReference type="PANTHER" id="PTHR31900">
    <property type="entry name" value="F-BOX/RNI SUPERFAMILY PROTEIN-RELATED"/>
    <property type="match status" value="1"/>
</dbReference>
<evidence type="ECO:0000259" key="2">
    <source>
        <dbReference type="Pfam" id="PF24758"/>
    </source>
</evidence>